<dbReference type="GeneID" id="70233310"/>
<evidence type="ECO:0000256" key="2">
    <source>
        <dbReference type="ARBA" id="ARBA00022801"/>
    </source>
</evidence>
<evidence type="ECO:0000256" key="1">
    <source>
        <dbReference type="ARBA" id="ARBA00006247"/>
    </source>
</evidence>
<sequence>MLSKRFQIQSGKLIETIHSTAKLGAHGVWGSDPTQTGVKRLALSDLDKQIKDWFIQETKALGCSIKVDNVGNVFATYPGKNNSALPTGMGSHLDTQPTGGRYDGIYGVLSGLQVLRTLKENNFVPNYPITLVDWCNEEGARFPMSMMASSVWAGICSKETVYQLKDVYDNKTTVEDELKRIGYLGDIECSHSANPLKCHFEIHIEQGPILESMQRKIGVVDSAQAYTWIEVTFMGVAQHTGTTPMEFRRDALLASSKVILDINKMAKSHGGLATVGKLDLQPAVVNVIPEKVTFVIDIRHSDDVAHQEMEQEVEKILKDAALNTIGNGIPLEVSSRTLYKSPVNKFNKDLVALIESSAKEIVGEDNLHHMVSGAGHDSCCTNRLIPTAMIFVPSKDGISHNPKEYTDPKEIELGFRVLLETILKYDSLRTE</sequence>
<gene>
    <name evidence="4" type="ORF">OGAPHI_001342</name>
</gene>
<dbReference type="SUPFAM" id="SSF55031">
    <property type="entry name" value="Bacterial exopeptidase dimerisation domain"/>
    <property type="match status" value="1"/>
</dbReference>
<dbReference type="PANTHER" id="PTHR32494:SF5">
    <property type="entry name" value="ALLANTOATE AMIDOHYDROLASE"/>
    <property type="match status" value="1"/>
</dbReference>
<evidence type="ECO:0000313" key="4">
    <source>
        <dbReference type="EMBL" id="KAH3669221.1"/>
    </source>
</evidence>
<dbReference type="AlphaFoldDB" id="A0A9P8PCE4"/>
<dbReference type="Gene3D" id="3.40.630.10">
    <property type="entry name" value="Zn peptidases"/>
    <property type="match status" value="1"/>
</dbReference>
<dbReference type="GO" id="GO:0016813">
    <property type="term" value="F:hydrolase activity, acting on carbon-nitrogen (but not peptide) bonds, in linear amidines"/>
    <property type="evidence" value="ECO:0007669"/>
    <property type="project" value="InterPro"/>
</dbReference>
<dbReference type="NCBIfam" id="TIGR01879">
    <property type="entry name" value="hydantase"/>
    <property type="match status" value="1"/>
</dbReference>
<dbReference type="OrthoDB" id="4676at2759"/>
<protein>
    <recommendedName>
        <fullName evidence="3">Peptidase M20 dimerisation domain-containing protein</fullName>
    </recommendedName>
</protein>
<dbReference type="InterPro" id="IPR036264">
    <property type="entry name" value="Bact_exopeptidase_dim_dom"/>
</dbReference>
<reference evidence="4" key="2">
    <citation type="submission" date="2021-01" db="EMBL/GenBank/DDBJ databases">
        <authorList>
            <person name="Schikora-Tamarit M.A."/>
        </authorList>
    </citation>
    <scope>NUCLEOTIDE SEQUENCE</scope>
    <source>
        <strain evidence="4">CBS6075</strain>
    </source>
</reference>
<organism evidence="4 5">
    <name type="scientific">Ogataea philodendri</name>
    <dbReference type="NCBI Taxonomy" id="1378263"/>
    <lineage>
        <taxon>Eukaryota</taxon>
        <taxon>Fungi</taxon>
        <taxon>Dikarya</taxon>
        <taxon>Ascomycota</taxon>
        <taxon>Saccharomycotina</taxon>
        <taxon>Pichiomycetes</taxon>
        <taxon>Pichiales</taxon>
        <taxon>Pichiaceae</taxon>
        <taxon>Ogataea</taxon>
    </lineage>
</organism>
<dbReference type="PIRSF" id="PIRSF001235">
    <property type="entry name" value="Amidase_carbamoylase"/>
    <property type="match status" value="1"/>
</dbReference>
<name>A0A9P8PCE4_9ASCO</name>
<reference evidence="4" key="1">
    <citation type="journal article" date="2021" name="Open Biol.">
        <title>Shared evolutionary footprints suggest mitochondrial oxidative damage underlies multiple complex I losses in fungi.</title>
        <authorList>
            <person name="Schikora-Tamarit M.A."/>
            <person name="Marcet-Houben M."/>
            <person name="Nosek J."/>
            <person name="Gabaldon T."/>
        </authorList>
    </citation>
    <scope>NUCLEOTIDE SEQUENCE</scope>
    <source>
        <strain evidence="4">CBS6075</strain>
    </source>
</reference>
<dbReference type="Proteomes" id="UP000769157">
    <property type="component" value="Unassembled WGS sequence"/>
</dbReference>
<dbReference type="Gene3D" id="3.30.70.360">
    <property type="match status" value="1"/>
</dbReference>
<dbReference type="RefSeq" id="XP_046063484.1">
    <property type="nucleotide sequence ID" value="XM_046202093.1"/>
</dbReference>
<proteinExistence type="inferred from homology"/>
<dbReference type="CDD" id="cd03884">
    <property type="entry name" value="M20_bAS"/>
    <property type="match status" value="1"/>
</dbReference>
<dbReference type="PANTHER" id="PTHR32494">
    <property type="entry name" value="ALLANTOATE DEIMINASE-RELATED"/>
    <property type="match status" value="1"/>
</dbReference>
<keyword evidence="5" id="KW-1185">Reference proteome</keyword>
<dbReference type="InterPro" id="IPR010158">
    <property type="entry name" value="Amidase_Cbmase"/>
</dbReference>
<dbReference type="InterPro" id="IPR011650">
    <property type="entry name" value="Peptidase_M20_dimer"/>
</dbReference>
<dbReference type="SUPFAM" id="SSF53187">
    <property type="entry name" value="Zn-dependent exopeptidases"/>
    <property type="match status" value="1"/>
</dbReference>
<dbReference type="Pfam" id="PF07687">
    <property type="entry name" value="M20_dimer"/>
    <property type="match status" value="1"/>
</dbReference>
<dbReference type="Pfam" id="PF01546">
    <property type="entry name" value="Peptidase_M20"/>
    <property type="match status" value="1"/>
</dbReference>
<accession>A0A9P8PCE4</accession>
<comment type="similarity">
    <text evidence="1">Belongs to the peptidase M20A family.</text>
</comment>
<feature type="domain" description="Peptidase M20 dimerisation" evidence="3">
    <location>
        <begin position="227"/>
        <end position="323"/>
    </location>
</feature>
<evidence type="ECO:0000313" key="5">
    <source>
        <dbReference type="Proteomes" id="UP000769157"/>
    </source>
</evidence>
<dbReference type="EMBL" id="JAEUBE010000137">
    <property type="protein sequence ID" value="KAH3669221.1"/>
    <property type="molecule type" value="Genomic_DNA"/>
</dbReference>
<dbReference type="InterPro" id="IPR002933">
    <property type="entry name" value="Peptidase_M20"/>
</dbReference>
<evidence type="ECO:0000259" key="3">
    <source>
        <dbReference type="Pfam" id="PF07687"/>
    </source>
</evidence>
<keyword evidence="2" id="KW-0378">Hydrolase</keyword>
<comment type="caution">
    <text evidence="4">The sequence shown here is derived from an EMBL/GenBank/DDBJ whole genome shotgun (WGS) entry which is preliminary data.</text>
</comment>